<feature type="domain" description="ArnR1-like winged helix-turn-helix" evidence="1">
    <location>
        <begin position="6"/>
        <end position="78"/>
    </location>
</feature>
<organism evidence="2 3">
    <name type="scientific">Candidatus Marsarchaeota G1 archaeon OSP_C</name>
    <dbReference type="NCBI Taxonomy" id="1978154"/>
    <lineage>
        <taxon>Archaea</taxon>
        <taxon>Candidatus Marsarchaeota</taxon>
        <taxon>Candidatus Marsarchaeota group 1</taxon>
    </lineage>
</organism>
<dbReference type="Pfam" id="PF14947">
    <property type="entry name" value="HTH_45"/>
    <property type="match status" value="1"/>
</dbReference>
<dbReference type="Proteomes" id="UP000241473">
    <property type="component" value="Unassembled WGS sequence"/>
</dbReference>
<evidence type="ECO:0000313" key="2">
    <source>
        <dbReference type="EMBL" id="PSN87067.1"/>
    </source>
</evidence>
<dbReference type="InterPro" id="IPR038723">
    <property type="entry name" value="ArnR1-like_HTH"/>
</dbReference>
<proteinExistence type="predicted"/>
<dbReference type="SUPFAM" id="SSF46785">
    <property type="entry name" value="Winged helix' DNA-binding domain"/>
    <property type="match status" value="1"/>
</dbReference>
<dbReference type="EMBL" id="NEXB01000087">
    <property type="protein sequence ID" value="PSN87067.1"/>
    <property type="molecule type" value="Genomic_DNA"/>
</dbReference>
<protein>
    <recommendedName>
        <fullName evidence="1">ArnR1-like winged helix-turn-helix domain-containing protein</fullName>
    </recommendedName>
</protein>
<reference evidence="2 3" key="1">
    <citation type="submission" date="2017-04" db="EMBL/GenBank/DDBJ databases">
        <title>Novel microbial lineages endemic to geothermal iron-oxide mats fill important gaps in the evolutionary history of Archaea.</title>
        <authorList>
            <person name="Jay Z.J."/>
            <person name="Beam J.P."/>
            <person name="Dlakic M."/>
            <person name="Rusch D.B."/>
            <person name="Kozubal M.A."/>
            <person name="Inskeep W.P."/>
        </authorList>
    </citation>
    <scope>NUCLEOTIDE SEQUENCE [LARGE SCALE GENOMIC DNA]</scope>
    <source>
        <strain evidence="2">OSP_C</strain>
    </source>
</reference>
<evidence type="ECO:0000313" key="3">
    <source>
        <dbReference type="Proteomes" id="UP000241473"/>
    </source>
</evidence>
<accession>A0A2R6AL24</accession>
<dbReference type="AlphaFoldDB" id="A0A2R6AL24"/>
<dbReference type="InterPro" id="IPR036390">
    <property type="entry name" value="WH_DNA-bd_sf"/>
</dbReference>
<dbReference type="InterPro" id="IPR036388">
    <property type="entry name" value="WH-like_DNA-bd_sf"/>
</dbReference>
<sequence length="117" mass="13674">MERKYRTKLMTLRDFLLAVSKEKKKTRIMYAANMNPVTFNKYLSKYLSEGLIEKQGDFYQITKKGEQTLEMCEKILEKISEIEELMSANSVLDFSLAELLPFNSNSNKGKRALKEYV</sequence>
<name>A0A2R6AL24_9ARCH</name>
<gene>
    <name evidence="2" type="ORF">B9Q00_09840</name>
</gene>
<evidence type="ECO:0000259" key="1">
    <source>
        <dbReference type="Pfam" id="PF14947"/>
    </source>
</evidence>
<dbReference type="Gene3D" id="1.10.10.10">
    <property type="entry name" value="Winged helix-like DNA-binding domain superfamily/Winged helix DNA-binding domain"/>
    <property type="match status" value="1"/>
</dbReference>
<comment type="caution">
    <text evidence="2">The sequence shown here is derived from an EMBL/GenBank/DDBJ whole genome shotgun (WGS) entry which is preliminary data.</text>
</comment>